<dbReference type="GO" id="GO:0046294">
    <property type="term" value="P:formaldehyde catabolic process"/>
    <property type="evidence" value="ECO:0007669"/>
    <property type="project" value="TreeGrafter"/>
</dbReference>
<dbReference type="SMART" id="SM00829">
    <property type="entry name" value="PKS_ER"/>
    <property type="match status" value="1"/>
</dbReference>
<dbReference type="InterPro" id="IPR013149">
    <property type="entry name" value="ADH-like_C"/>
</dbReference>
<dbReference type="SUPFAM" id="SSF50129">
    <property type="entry name" value="GroES-like"/>
    <property type="match status" value="2"/>
</dbReference>
<evidence type="ECO:0000256" key="2">
    <source>
        <dbReference type="ARBA" id="ARBA00022723"/>
    </source>
</evidence>
<dbReference type="CDD" id="cd08281">
    <property type="entry name" value="liver_ADH_like1"/>
    <property type="match status" value="1"/>
</dbReference>
<feature type="domain" description="Enoyl reductase (ER)" evidence="6">
    <location>
        <begin position="18"/>
        <end position="373"/>
    </location>
</feature>
<evidence type="ECO:0000256" key="3">
    <source>
        <dbReference type="ARBA" id="ARBA00022833"/>
    </source>
</evidence>
<dbReference type="InterPro" id="IPR020843">
    <property type="entry name" value="ER"/>
</dbReference>
<dbReference type="GO" id="GO:0005829">
    <property type="term" value="C:cytosol"/>
    <property type="evidence" value="ECO:0007669"/>
    <property type="project" value="TreeGrafter"/>
</dbReference>
<dbReference type="RefSeq" id="WP_202690181.1">
    <property type="nucleotide sequence ID" value="NZ_JAESVN010000014.1"/>
</dbReference>
<keyword evidence="5" id="KW-0472">Membrane</keyword>
<keyword evidence="3" id="KW-0862">Zinc</keyword>
<proteinExistence type="predicted"/>
<dbReference type="FunFam" id="3.40.50.720:FF:000003">
    <property type="entry name" value="S-(hydroxymethyl)glutathione dehydrogenase"/>
    <property type="match status" value="1"/>
</dbReference>
<name>A0A8K0Y2E2_9RHOB</name>
<dbReference type="SUPFAM" id="SSF51735">
    <property type="entry name" value="NAD(P)-binding Rossmann-fold domains"/>
    <property type="match status" value="1"/>
</dbReference>
<reference evidence="7" key="1">
    <citation type="submission" date="2021-01" db="EMBL/GenBank/DDBJ databases">
        <title>Tabrizicola alba sp. nov. a motile alkaliphilic bacterium isolated from a soda lake.</title>
        <authorList>
            <person name="Szuroczki S."/>
            <person name="Abbaszade G."/>
            <person name="Schumann P."/>
            <person name="Toth E."/>
        </authorList>
    </citation>
    <scope>NUCLEOTIDE SEQUENCE</scope>
    <source>
        <strain evidence="7">DMG-N-6</strain>
    </source>
</reference>
<dbReference type="Proteomes" id="UP000648908">
    <property type="component" value="Unassembled WGS sequence"/>
</dbReference>
<keyword evidence="2" id="KW-0479">Metal-binding</keyword>
<keyword evidence="8" id="KW-1185">Reference proteome</keyword>
<dbReference type="Pfam" id="PF08240">
    <property type="entry name" value="ADH_N"/>
    <property type="match status" value="1"/>
</dbReference>
<protein>
    <submittedName>
        <fullName evidence="7">Zinc-dependent alcohol dehydrogenase family protein</fullName>
    </submittedName>
</protein>
<dbReference type="Gene3D" id="3.90.180.10">
    <property type="entry name" value="Medium-chain alcohol dehydrogenases, catalytic domain"/>
    <property type="match status" value="1"/>
</dbReference>
<dbReference type="InterPro" id="IPR013154">
    <property type="entry name" value="ADH-like_N"/>
</dbReference>
<dbReference type="GO" id="GO:0051903">
    <property type="term" value="F:S-(hydroxymethyl)glutathione dehydrogenase [NAD(P)+] activity"/>
    <property type="evidence" value="ECO:0007669"/>
    <property type="project" value="TreeGrafter"/>
</dbReference>
<dbReference type="GO" id="GO:0008270">
    <property type="term" value="F:zinc ion binding"/>
    <property type="evidence" value="ECO:0007669"/>
    <property type="project" value="TreeGrafter"/>
</dbReference>
<accession>A0A8K0Y2E2</accession>
<evidence type="ECO:0000256" key="1">
    <source>
        <dbReference type="ARBA" id="ARBA00001947"/>
    </source>
</evidence>
<feature type="transmembrane region" description="Helical" evidence="5">
    <location>
        <begin position="198"/>
        <end position="222"/>
    </location>
</feature>
<dbReference type="EMBL" id="JAESVN010000014">
    <property type="protein sequence ID" value="MBL4919202.1"/>
    <property type="molecule type" value="Genomic_DNA"/>
</dbReference>
<dbReference type="Gene3D" id="3.40.50.720">
    <property type="entry name" value="NAD(P)-binding Rossmann-like Domain"/>
    <property type="match status" value="1"/>
</dbReference>
<evidence type="ECO:0000313" key="8">
    <source>
        <dbReference type="Proteomes" id="UP000648908"/>
    </source>
</evidence>
<dbReference type="Pfam" id="PF00107">
    <property type="entry name" value="ADH_zinc_N"/>
    <property type="match status" value="1"/>
</dbReference>
<comment type="cofactor">
    <cofactor evidence="1">
        <name>Zn(2+)</name>
        <dbReference type="ChEBI" id="CHEBI:29105"/>
    </cofactor>
</comment>
<feature type="transmembrane region" description="Helical" evidence="5">
    <location>
        <begin position="166"/>
        <end position="186"/>
    </location>
</feature>
<dbReference type="InterPro" id="IPR036291">
    <property type="entry name" value="NAD(P)-bd_dom_sf"/>
</dbReference>
<gene>
    <name evidence="7" type="ORF">JL811_18435</name>
</gene>
<evidence type="ECO:0000259" key="6">
    <source>
        <dbReference type="SMART" id="SM00829"/>
    </source>
</evidence>
<evidence type="ECO:0000256" key="5">
    <source>
        <dbReference type="SAM" id="Phobius"/>
    </source>
</evidence>
<evidence type="ECO:0000256" key="4">
    <source>
        <dbReference type="ARBA" id="ARBA00023027"/>
    </source>
</evidence>
<dbReference type="PANTHER" id="PTHR43880">
    <property type="entry name" value="ALCOHOL DEHYDROGENASE"/>
    <property type="match status" value="1"/>
</dbReference>
<keyword evidence="5" id="KW-0812">Transmembrane</keyword>
<dbReference type="InterPro" id="IPR011032">
    <property type="entry name" value="GroES-like_sf"/>
</dbReference>
<dbReference type="PANTHER" id="PTHR43880:SF12">
    <property type="entry name" value="ALCOHOL DEHYDROGENASE CLASS-3"/>
    <property type="match status" value="1"/>
</dbReference>
<evidence type="ECO:0000313" key="7">
    <source>
        <dbReference type="EMBL" id="MBL4919202.1"/>
    </source>
</evidence>
<comment type="caution">
    <text evidence="7">The sequence shown here is derived from an EMBL/GenBank/DDBJ whole genome shotgun (WGS) entry which is preliminary data.</text>
</comment>
<keyword evidence="5" id="KW-1133">Transmembrane helix</keyword>
<keyword evidence="4" id="KW-0520">NAD</keyword>
<organism evidence="7 8">
    <name type="scientific">Szabonella alba</name>
    <dbReference type="NCBI Taxonomy" id="2804194"/>
    <lineage>
        <taxon>Bacteria</taxon>
        <taxon>Pseudomonadati</taxon>
        <taxon>Pseudomonadota</taxon>
        <taxon>Alphaproteobacteria</taxon>
        <taxon>Rhodobacterales</taxon>
        <taxon>Paracoccaceae</taxon>
        <taxon>Szabonella</taxon>
    </lineage>
</organism>
<dbReference type="AlphaFoldDB" id="A0A8K0Y2E2"/>
<sequence>MKIRSAILRQSNLPQPYAQSRPISIETVELSGPGPDEVLVRIAAAGVCHSDLSAINGDRPRPLPVALGHEASAVIEAVGSHVTDMAPGDHVVMSFLPVCGHCPMCAEGRAALCEPGYAANAAGTLLSGARHVHLGEETINHHSGVSAFAEYAVVSRHSVVRITKEIDLVHAALFGCAVMTGVGAVVNTCAVSPGESVAVIGLGGVGLSAVLGAVASGAWPIIAIDLSQAKLDIALSLGATHAFLATDPDIVEKIRDITRGGVRHSVEMAGNPRAFSLAYSITRRGGQTVTAGLANINSTFEISPHPLVGEERTIKGSYMGSCVPSRDIPRFIALYQAGRLPVDRLLSSTGPLDDINAAFDQLHHGEVIRHVILPHG</sequence>